<dbReference type="Proteomes" id="UP000054845">
    <property type="component" value="Unassembled WGS sequence"/>
</dbReference>
<keyword evidence="2" id="KW-1185">Reference proteome</keyword>
<dbReference type="AlphaFoldDB" id="A0A0P1BDM3"/>
<proteinExistence type="predicted"/>
<name>A0A0P1BDM3_9BASI</name>
<accession>A0A0P1BDM3</accession>
<evidence type="ECO:0000313" key="2">
    <source>
        <dbReference type="Proteomes" id="UP000054845"/>
    </source>
</evidence>
<dbReference type="EMBL" id="CCYA01000221">
    <property type="protein sequence ID" value="CEH13510.1"/>
    <property type="molecule type" value="Genomic_DNA"/>
</dbReference>
<sequence>MALNTGTGIGAAAATHSWFAVIISWEICTRFLESRRTEGTYIPPHVNRTLALLSACKSAPYEQQVSP</sequence>
<organism evidence="1 2">
    <name type="scientific">Ceraceosorus bombacis</name>
    <dbReference type="NCBI Taxonomy" id="401625"/>
    <lineage>
        <taxon>Eukaryota</taxon>
        <taxon>Fungi</taxon>
        <taxon>Dikarya</taxon>
        <taxon>Basidiomycota</taxon>
        <taxon>Ustilaginomycotina</taxon>
        <taxon>Exobasidiomycetes</taxon>
        <taxon>Ceraceosorales</taxon>
        <taxon>Ceraceosoraceae</taxon>
        <taxon>Ceraceosorus</taxon>
    </lineage>
</organism>
<protein>
    <submittedName>
        <fullName evidence="1">Uncharacterized protein</fullName>
    </submittedName>
</protein>
<reference evidence="1 2" key="1">
    <citation type="submission" date="2014-09" db="EMBL/GenBank/DDBJ databases">
        <authorList>
            <person name="Magalhaes I.L.F."/>
            <person name="Oliveira U."/>
            <person name="Santos F.R."/>
            <person name="Vidigal T.H.D.A."/>
            <person name="Brescovit A.D."/>
            <person name="Santos A.J."/>
        </authorList>
    </citation>
    <scope>NUCLEOTIDE SEQUENCE [LARGE SCALE GENOMIC DNA]</scope>
</reference>
<evidence type="ECO:0000313" key="1">
    <source>
        <dbReference type="EMBL" id="CEH13510.1"/>
    </source>
</evidence>